<dbReference type="HOGENOM" id="CLU_1957003_0_0_6"/>
<dbReference type="GO" id="GO:0020037">
    <property type="term" value="F:heme binding"/>
    <property type="evidence" value="ECO:0007669"/>
    <property type="project" value="InterPro"/>
</dbReference>
<evidence type="ECO:0008006" key="4">
    <source>
        <dbReference type="Google" id="ProtNLM"/>
    </source>
</evidence>
<dbReference type="InterPro" id="IPR010980">
    <property type="entry name" value="Cyt_c/b562"/>
</dbReference>
<dbReference type="eggNOG" id="ENOG5033BWD">
    <property type="taxonomic scope" value="Bacteria"/>
</dbReference>
<accession>H8GMP9</accession>
<feature type="signal peptide" evidence="1">
    <location>
        <begin position="1"/>
        <end position="21"/>
    </location>
</feature>
<dbReference type="GO" id="GO:0005506">
    <property type="term" value="F:iron ion binding"/>
    <property type="evidence" value="ECO:0007669"/>
    <property type="project" value="InterPro"/>
</dbReference>
<dbReference type="GO" id="GO:0009055">
    <property type="term" value="F:electron transfer activity"/>
    <property type="evidence" value="ECO:0007669"/>
    <property type="project" value="InterPro"/>
</dbReference>
<feature type="chain" id="PRO_5003612870" description="Cytochrome c556" evidence="1">
    <location>
        <begin position="22"/>
        <end position="128"/>
    </location>
</feature>
<dbReference type="STRING" id="686340.Metal_0435"/>
<name>H8GMP9_METAL</name>
<dbReference type="EMBL" id="CM001475">
    <property type="protein sequence ID" value="EIC28289.1"/>
    <property type="molecule type" value="Genomic_DNA"/>
</dbReference>
<dbReference type="SUPFAM" id="SSF47175">
    <property type="entry name" value="Cytochromes"/>
    <property type="match status" value="1"/>
</dbReference>
<gene>
    <name evidence="2" type="ORF">Metal_0435</name>
</gene>
<dbReference type="GO" id="GO:0022900">
    <property type="term" value="P:electron transport chain"/>
    <property type="evidence" value="ECO:0007669"/>
    <property type="project" value="InterPro"/>
</dbReference>
<proteinExistence type="predicted"/>
<keyword evidence="3" id="KW-1185">Reference proteome</keyword>
<protein>
    <recommendedName>
        <fullName evidence="4">Cytochrome c556</fullName>
    </recommendedName>
</protein>
<organism evidence="2 3">
    <name type="scientific">Methylomicrobium album BG8</name>
    <dbReference type="NCBI Taxonomy" id="686340"/>
    <lineage>
        <taxon>Bacteria</taxon>
        <taxon>Pseudomonadati</taxon>
        <taxon>Pseudomonadota</taxon>
        <taxon>Gammaproteobacteria</taxon>
        <taxon>Methylococcales</taxon>
        <taxon>Methylococcaceae</taxon>
        <taxon>Methylomicrobium</taxon>
    </lineage>
</organism>
<evidence type="ECO:0000313" key="3">
    <source>
        <dbReference type="Proteomes" id="UP000005090"/>
    </source>
</evidence>
<keyword evidence="1" id="KW-0732">Signal</keyword>
<reference evidence="2 3" key="1">
    <citation type="journal article" date="2013" name="Genome Announc.">
        <title>Genome Sequence of the Obligate Gammaproteobacterial Methanotroph Methylomicrobium album Strain BG8.</title>
        <authorList>
            <person name="Kits K.D."/>
            <person name="Kalyuzhnaya M.G."/>
            <person name="Klotz M.G."/>
            <person name="Jetten M.S."/>
            <person name="Op den Camp H.J."/>
            <person name="Vuilleumier S."/>
            <person name="Bringel F."/>
            <person name="Dispirito A.A."/>
            <person name="Murrell J.C."/>
            <person name="Bruce D."/>
            <person name="Cheng J.F."/>
            <person name="Copeland A."/>
            <person name="Goodwin L."/>
            <person name="Hauser L."/>
            <person name="Lajus A."/>
            <person name="Land M.L."/>
            <person name="Lapidus A."/>
            <person name="Lucas S."/>
            <person name="Medigue C."/>
            <person name="Pitluck S."/>
            <person name="Woyke T."/>
            <person name="Zeytun A."/>
            <person name="Stein L.Y."/>
        </authorList>
    </citation>
    <scope>NUCLEOTIDE SEQUENCE [LARGE SCALE GENOMIC DNA]</scope>
    <source>
        <strain evidence="2 3">BG8</strain>
    </source>
</reference>
<evidence type="ECO:0000313" key="2">
    <source>
        <dbReference type="EMBL" id="EIC28289.1"/>
    </source>
</evidence>
<sequence length="128" mass="13661">MRNAMILGAILFASATGNASAESDFDFEELMNDVETKTQEVQNNIAAKDFATAGKEAEELKQAFKLVEGYFADRGDAADAVANAQDYQKKAQAIQDALSAGDAAKAADTAADFSKQCRGACHDKYKPL</sequence>
<dbReference type="Proteomes" id="UP000005090">
    <property type="component" value="Chromosome"/>
</dbReference>
<evidence type="ECO:0000256" key="1">
    <source>
        <dbReference type="SAM" id="SignalP"/>
    </source>
</evidence>
<dbReference type="AlphaFoldDB" id="H8GMP9"/>